<dbReference type="EMBL" id="EQ999546">
    <property type="protein sequence ID" value="EEZ31051.1"/>
    <property type="molecule type" value="Genomic_DNA"/>
</dbReference>
<dbReference type="SUPFAM" id="SSF48452">
    <property type="entry name" value="TPR-like"/>
    <property type="match status" value="1"/>
</dbReference>
<name>A0A0E1X4F4_9HYPH</name>
<dbReference type="HOGENOM" id="CLU_030556_2_0_5"/>
<evidence type="ECO:0000256" key="5">
    <source>
        <dbReference type="ARBA" id="ARBA00022833"/>
    </source>
</evidence>
<keyword evidence="7" id="KW-0802">TPR repeat</keyword>
<gene>
    <name evidence="9" type="ORF">BALG_01171</name>
</gene>
<keyword evidence="5" id="KW-0862">Zinc</keyword>
<dbReference type="GO" id="GO:0004222">
    <property type="term" value="F:metalloendopeptidase activity"/>
    <property type="evidence" value="ECO:0007669"/>
    <property type="project" value="InterPro"/>
</dbReference>
<evidence type="ECO:0000256" key="4">
    <source>
        <dbReference type="ARBA" id="ARBA00022801"/>
    </source>
</evidence>
<feature type="domain" description="Peptidase M48" evidence="8">
    <location>
        <begin position="71"/>
        <end position="269"/>
    </location>
</feature>
<evidence type="ECO:0000256" key="3">
    <source>
        <dbReference type="ARBA" id="ARBA00022723"/>
    </source>
</evidence>
<dbReference type="PANTHER" id="PTHR22726">
    <property type="entry name" value="METALLOENDOPEPTIDASE OMA1"/>
    <property type="match status" value="1"/>
</dbReference>
<dbReference type="InterPro" id="IPR011990">
    <property type="entry name" value="TPR-like_helical_dom_sf"/>
</dbReference>
<dbReference type="PROSITE" id="PS50005">
    <property type="entry name" value="TPR"/>
    <property type="match status" value="1"/>
</dbReference>
<dbReference type="Pfam" id="PF13432">
    <property type="entry name" value="TPR_16"/>
    <property type="match status" value="1"/>
</dbReference>
<dbReference type="Proteomes" id="UP000004659">
    <property type="component" value="Unassembled WGS sequence"/>
</dbReference>
<dbReference type="PANTHER" id="PTHR22726:SF1">
    <property type="entry name" value="METALLOENDOPEPTIDASE OMA1, MITOCHONDRIAL"/>
    <property type="match status" value="1"/>
</dbReference>
<dbReference type="Gene3D" id="1.25.40.10">
    <property type="entry name" value="Tetratricopeptide repeat domain"/>
    <property type="match status" value="1"/>
</dbReference>
<reference evidence="9" key="1">
    <citation type="submission" date="2009-01" db="EMBL/GenBank/DDBJ databases">
        <title>The Genome Sequence of Brucella pinnipedialis M292/94/1.</title>
        <authorList>
            <consortium name="The Broad Institute Genome Sequencing Platform"/>
            <person name="Ward D."/>
            <person name="Young S.K."/>
            <person name="Kodira C.D."/>
            <person name="Zeng Q."/>
            <person name="Koehrsen M."/>
            <person name="Alvarado L."/>
            <person name="Berlin A."/>
            <person name="Borenstein D."/>
            <person name="Chen Z."/>
            <person name="Engels R."/>
            <person name="Freedman E."/>
            <person name="Gellesch M."/>
            <person name="Goldberg J."/>
            <person name="Griggs A."/>
            <person name="Gujja S."/>
            <person name="Heiman D."/>
            <person name="Hepburn T."/>
            <person name="Howarth C."/>
            <person name="Jen D."/>
            <person name="Larson L."/>
            <person name="Lewis B."/>
            <person name="Mehta T."/>
            <person name="Park D."/>
            <person name="Pearson M."/>
            <person name="Roberts A."/>
            <person name="Saif S."/>
            <person name="Shea T."/>
            <person name="Shenoy N."/>
            <person name="Sisk P."/>
            <person name="Stolte C."/>
            <person name="Sykes S."/>
            <person name="Walk T."/>
            <person name="White J."/>
            <person name="Yandava C."/>
            <person name="Whatmore A.M."/>
            <person name="Perrett L.L."/>
            <person name="O'Callaghan D."/>
            <person name="Nusbaum C."/>
            <person name="Galagan J."/>
            <person name="Birren B."/>
        </authorList>
    </citation>
    <scope>NUCLEOTIDE SEQUENCE [LARGE SCALE GENOMIC DNA]</scope>
    <source>
        <strain evidence="9">M292/94/1</strain>
    </source>
</reference>
<keyword evidence="2" id="KW-0645">Protease</keyword>
<evidence type="ECO:0000256" key="2">
    <source>
        <dbReference type="ARBA" id="ARBA00022670"/>
    </source>
</evidence>
<evidence type="ECO:0000313" key="9">
    <source>
        <dbReference type="EMBL" id="EEZ31051.1"/>
    </source>
</evidence>
<dbReference type="InterPro" id="IPR051156">
    <property type="entry name" value="Mito/Outer_Membr_Metalloprot"/>
</dbReference>
<proteinExistence type="predicted"/>
<dbReference type="GO" id="GO:0016020">
    <property type="term" value="C:membrane"/>
    <property type="evidence" value="ECO:0007669"/>
    <property type="project" value="TreeGrafter"/>
</dbReference>
<evidence type="ECO:0000256" key="6">
    <source>
        <dbReference type="ARBA" id="ARBA00023049"/>
    </source>
</evidence>
<evidence type="ECO:0000256" key="1">
    <source>
        <dbReference type="ARBA" id="ARBA00001947"/>
    </source>
</evidence>
<comment type="cofactor">
    <cofactor evidence="1">
        <name>Zn(2+)</name>
        <dbReference type="ChEBI" id="CHEBI:29105"/>
    </cofactor>
</comment>
<dbReference type="GO" id="GO:0051603">
    <property type="term" value="P:proteolysis involved in protein catabolic process"/>
    <property type="evidence" value="ECO:0007669"/>
    <property type="project" value="TreeGrafter"/>
</dbReference>
<dbReference type="CDD" id="cd07324">
    <property type="entry name" value="M48C_Oma1-like"/>
    <property type="match status" value="1"/>
</dbReference>
<dbReference type="AlphaFoldDB" id="A0A0E1X4F4"/>
<dbReference type="GO" id="GO:0046872">
    <property type="term" value="F:metal ion binding"/>
    <property type="evidence" value="ECO:0007669"/>
    <property type="project" value="UniProtKB-KW"/>
</dbReference>
<sequence length="489" mass="52339">MNAQAIRFVTVSRRTTRNMGTTTAPFPAKTLSFRNLIRRFVAASGAIAIAVTGAFPASAQARGGGVPIIRDAEIEALVADYAAPILKVAGLGKRGVRVILVNSPSFNAFVDGRRIFVNTGAIMQAETPNEIIGVIAHESGHLAGGHQDRLREQLSRARTMAIIGMLLGVGAGVAGAAGGSGNAAGAGAGIALGSNEMAMRSLLNYQRTEEMTADRLAVNYLNATGQSTKGMLETFQRFASALSLSGTQIDQYRISHPLPRERIANLEELAKKSPYYNKTDSPALQLRHDMARAKIAAYSGNMGALQRMFRNNPGGLAARYGSAITTYLNGSARAALPKFDALIKEQPKNPYFQEMRGEVLIKANDAAGAAKAFQKAVSLDPHKSPLLRMSYGRALMLTGTKANMPAAIREIKAGIASDPEFPDGYSYLAQAYGQQGDMARADLATADMNYYTGKLQQAQIFAIRAQKQMKPGTPDWLRAQDIINAKKSK</sequence>
<keyword evidence="4" id="KW-0378">Hydrolase</keyword>
<dbReference type="Pfam" id="PF01435">
    <property type="entry name" value="Peptidase_M48"/>
    <property type="match status" value="1"/>
</dbReference>
<accession>A0A0E1X4F4</accession>
<organism evidence="9">
    <name type="scientific">Brucella pinnipedialis M292/94/1</name>
    <dbReference type="NCBI Taxonomy" id="520462"/>
    <lineage>
        <taxon>Bacteria</taxon>
        <taxon>Pseudomonadati</taxon>
        <taxon>Pseudomonadota</taxon>
        <taxon>Alphaproteobacteria</taxon>
        <taxon>Hyphomicrobiales</taxon>
        <taxon>Brucellaceae</taxon>
        <taxon>Brucella/Ochrobactrum group</taxon>
        <taxon>Brucella</taxon>
    </lineage>
</organism>
<evidence type="ECO:0000256" key="7">
    <source>
        <dbReference type="PROSITE-ProRule" id="PRU00339"/>
    </source>
</evidence>
<protein>
    <submittedName>
        <fullName evidence="9">Peptidase M48 Ste24p</fullName>
    </submittedName>
</protein>
<dbReference type="Gene3D" id="3.30.2010.10">
    <property type="entry name" value="Metalloproteases ('zincins'), catalytic domain"/>
    <property type="match status" value="1"/>
</dbReference>
<feature type="repeat" description="TPR" evidence="7">
    <location>
        <begin position="350"/>
        <end position="383"/>
    </location>
</feature>
<keyword evidence="3" id="KW-0479">Metal-binding</keyword>
<dbReference type="InterPro" id="IPR019734">
    <property type="entry name" value="TPR_rpt"/>
</dbReference>
<evidence type="ECO:0000259" key="8">
    <source>
        <dbReference type="Pfam" id="PF01435"/>
    </source>
</evidence>
<dbReference type="InterPro" id="IPR001915">
    <property type="entry name" value="Peptidase_M48"/>
</dbReference>
<keyword evidence="6" id="KW-0482">Metalloprotease</keyword>